<feature type="domain" description="Peptidase M50" evidence="9">
    <location>
        <begin position="126"/>
        <end position="308"/>
    </location>
</feature>
<evidence type="ECO:0000256" key="5">
    <source>
        <dbReference type="ARBA" id="ARBA00022946"/>
    </source>
</evidence>
<evidence type="ECO:0000313" key="24">
    <source>
        <dbReference type="Proteomes" id="UP000575480"/>
    </source>
</evidence>
<dbReference type="CDD" id="cd06160">
    <property type="entry name" value="S2P-M50_like_2"/>
    <property type="match status" value="1"/>
</dbReference>
<dbReference type="Proteomes" id="UP000587702">
    <property type="component" value="Unassembled WGS sequence"/>
</dbReference>
<dbReference type="GO" id="GO:0006508">
    <property type="term" value="P:proteolysis"/>
    <property type="evidence" value="ECO:0007669"/>
    <property type="project" value="UniProtKB-KW"/>
</dbReference>
<accession>A0A7K4N572</accession>
<proteinExistence type="predicted"/>
<evidence type="ECO:0000313" key="19">
    <source>
        <dbReference type="Proteomes" id="UP000535457"/>
    </source>
</evidence>
<dbReference type="AlphaFoldDB" id="A0A7K4N572"/>
<evidence type="ECO:0000313" key="14">
    <source>
        <dbReference type="EMBL" id="NWK00596.1"/>
    </source>
</evidence>
<evidence type="ECO:0000313" key="17">
    <source>
        <dbReference type="EMBL" id="NWK13118.1"/>
    </source>
</evidence>
<evidence type="ECO:0000259" key="9">
    <source>
        <dbReference type="Pfam" id="PF02163"/>
    </source>
</evidence>
<dbReference type="Proteomes" id="UP000520052">
    <property type="component" value="Unassembled WGS sequence"/>
</dbReference>
<sequence>MEENAQEGIISLVNSIFEVSDFTKAEFSLEFKIEDLEFKSKFVDLARKLENMSYVCKLQEIEGAKFIIIQKFAVKKQRKWLSNTWTPRILFVIVISFVMIDGYYRTYGTNSIVEIGDPLEIAGIYTLSLLGILGVHELGHIVAAKAHKLKTTWPYFIPGLPILGIPTFGAFIQSKGLTINREILFDVAIAGPIAGLVIAVIVSIYGAYTAPVIEQAVAAELFAENRLMEWSQGEPLLMSASLAMFGKGGAGYQVIMTPIMFAAWIGFLITFLNLLPAWQLDGGHMARTLLGQKMHRYATYGSMAILVLLNYWLMAILILIMSSRSPSASPLDDISPLSRNRKFAYIGIVVLAVLCAPLPSGFWSSILP</sequence>
<feature type="transmembrane region" description="Helical" evidence="8">
    <location>
        <begin position="254"/>
        <end position="278"/>
    </location>
</feature>
<feature type="transmembrane region" description="Helical" evidence="8">
    <location>
        <begin position="155"/>
        <end position="172"/>
    </location>
</feature>
<feature type="transmembrane region" description="Helical" evidence="8">
    <location>
        <begin position="85"/>
        <end position="104"/>
    </location>
</feature>
<evidence type="ECO:0000256" key="2">
    <source>
        <dbReference type="ARBA" id="ARBA00022670"/>
    </source>
</evidence>
<dbReference type="PANTHER" id="PTHR31412">
    <property type="entry name" value="ZINC METALLOPROTEASE EGY1"/>
    <property type="match status" value="1"/>
</dbReference>
<reference evidence="18 19" key="1">
    <citation type="journal article" date="2019" name="Environ. Microbiol.">
        <title>Genomics insights into ecotype formation of ammonia-oxidizing archaea in the deep ocean.</title>
        <authorList>
            <person name="Wang Y."/>
            <person name="Huang J.M."/>
            <person name="Cui G.J."/>
            <person name="Nunoura T."/>
            <person name="Takaki Y."/>
            <person name="Li W.L."/>
            <person name="Li J."/>
            <person name="Gao Z.M."/>
            <person name="Takai K."/>
            <person name="Zhang A.Q."/>
            <person name="Stepanauskas R."/>
        </authorList>
    </citation>
    <scope>NUCLEOTIDE SEQUENCE [LARGE SCALE GENOMIC DNA]</scope>
    <source>
        <strain evidence="16 21">D1a</strain>
        <strain evidence="10 25">L14</strain>
        <strain evidence="12 24">L15a</strain>
        <strain evidence="17 19">L19a</strain>
        <strain evidence="15 22">T1C4</strain>
        <strain evidence="11 23">T1L11</strain>
        <strain evidence="14 20">T1L9</strain>
        <strain evidence="13 18">T3L1</strain>
    </source>
</reference>
<dbReference type="Pfam" id="PF02163">
    <property type="entry name" value="Peptidase_M50"/>
    <property type="match status" value="1"/>
</dbReference>
<dbReference type="Proteomes" id="UP000559282">
    <property type="component" value="Unassembled WGS sequence"/>
</dbReference>
<keyword evidence="6 8" id="KW-1133">Transmembrane helix</keyword>
<feature type="transmembrane region" description="Helical" evidence="8">
    <location>
        <begin position="184"/>
        <end position="208"/>
    </location>
</feature>
<keyword evidence="4" id="KW-0378">Hydrolase</keyword>
<evidence type="ECO:0000256" key="6">
    <source>
        <dbReference type="ARBA" id="ARBA00022989"/>
    </source>
</evidence>
<feature type="transmembrane region" description="Helical" evidence="8">
    <location>
        <begin position="298"/>
        <end position="322"/>
    </location>
</feature>
<evidence type="ECO:0000313" key="15">
    <source>
        <dbReference type="EMBL" id="NWK07251.1"/>
    </source>
</evidence>
<comment type="caution">
    <text evidence="13">The sequence shown here is derived from an EMBL/GenBank/DDBJ whole genome shotgun (WGS) entry which is preliminary data.</text>
</comment>
<dbReference type="EMBL" id="JACATH010000002">
    <property type="protein sequence ID" value="NWJ56674.1"/>
    <property type="molecule type" value="Genomic_DNA"/>
</dbReference>
<keyword evidence="3 8" id="KW-0812">Transmembrane</keyword>
<evidence type="ECO:0000313" key="12">
    <source>
        <dbReference type="EMBL" id="NWJ56674.1"/>
    </source>
</evidence>
<evidence type="ECO:0000313" key="22">
    <source>
        <dbReference type="Proteomes" id="UP000559282"/>
    </source>
</evidence>
<evidence type="ECO:0000313" key="23">
    <source>
        <dbReference type="Proteomes" id="UP000563820"/>
    </source>
</evidence>
<comment type="subcellular location">
    <subcellularLocation>
        <location evidence="1">Membrane</location>
        <topology evidence="1">Multi-pass membrane protein</topology>
    </subcellularLocation>
</comment>
<evidence type="ECO:0000313" key="13">
    <source>
        <dbReference type="EMBL" id="NWJ83526.1"/>
    </source>
</evidence>
<dbReference type="EMBL" id="JACATJ010000001">
    <property type="protein sequence ID" value="NWK08238.1"/>
    <property type="molecule type" value="Genomic_DNA"/>
</dbReference>
<evidence type="ECO:0000313" key="11">
    <source>
        <dbReference type="EMBL" id="NWJ28153.1"/>
    </source>
</evidence>
<dbReference type="Proteomes" id="UP000535457">
    <property type="component" value="Unassembled WGS sequence"/>
</dbReference>
<dbReference type="InterPro" id="IPR044838">
    <property type="entry name" value="EGY1-like"/>
</dbReference>
<evidence type="ECO:0000313" key="16">
    <source>
        <dbReference type="EMBL" id="NWK08238.1"/>
    </source>
</evidence>
<dbReference type="Proteomes" id="UP000563820">
    <property type="component" value="Unassembled WGS sequence"/>
</dbReference>
<evidence type="ECO:0000313" key="25">
    <source>
        <dbReference type="Proteomes" id="UP000587702"/>
    </source>
</evidence>
<evidence type="ECO:0000256" key="3">
    <source>
        <dbReference type="ARBA" id="ARBA00022692"/>
    </source>
</evidence>
<evidence type="ECO:0000256" key="4">
    <source>
        <dbReference type="ARBA" id="ARBA00022801"/>
    </source>
</evidence>
<evidence type="ECO:0000313" key="10">
    <source>
        <dbReference type="EMBL" id="NWJ19758.1"/>
    </source>
</evidence>
<evidence type="ECO:0000256" key="7">
    <source>
        <dbReference type="ARBA" id="ARBA00023136"/>
    </source>
</evidence>
<dbReference type="GO" id="GO:0008233">
    <property type="term" value="F:peptidase activity"/>
    <property type="evidence" value="ECO:0007669"/>
    <property type="project" value="UniProtKB-KW"/>
</dbReference>
<dbReference type="Proteomes" id="UP000547822">
    <property type="component" value="Unassembled WGS sequence"/>
</dbReference>
<dbReference type="EMBL" id="JACATE010000002">
    <property type="protein sequence ID" value="NWJ28153.1"/>
    <property type="molecule type" value="Genomic_DNA"/>
</dbReference>
<evidence type="ECO:0000256" key="1">
    <source>
        <dbReference type="ARBA" id="ARBA00004141"/>
    </source>
</evidence>
<protein>
    <submittedName>
        <fullName evidence="13">Site-2 protease family protein</fullName>
    </submittedName>
</protein>
<gene>
    <name evidence="14" type="ORF">HX840_01595</name>
    <name evidence="15" type="ORF">HX847_02350</name>
    <name evidence="11" type="ORF">HX848_01950</name>
    <name evidence="16" type="ORF">HX852_00295</name>
    <name evidence="17" type="ORF">HX853_00510</name>
    <name evidence="13" type="ORF">HX854_02125</name>
    <name evidence="12" type="ORF">HX858_02765</name>
    <name evidence="10" type="ORF">HX860_01570</name>
</gene>
<feature type="transmembrane region" description="Helical" evidence="8">
    <location>
        <begin position="343"/>
        <end position="363"/>
    </location>
</feature>
<keyword evidence="5" id="KW-0809">Transit peptide</keyword>
<dbReference type="InterPro" id="IPR008915">
    <property type="entry name" value="Peptidase_M50"/>
</dbReference>
<dbReference type="EMBL" id="JACATI010000001">
    <property type="protein sequence ID" value="NWJ19758.1"/>
    <property type="molecule type" value="Genomic_DNA"/>
</dbReference>
<dbReference type="Proteomes" id="UP000575480">
    <property type="component" value="Unassembled WGS sequence"/>
</dbReference>
<dbReference type="EMBL" id="JACATD010000001">
    <property type="protein sequence ID" value="NWK00596.1"/>
    <property type="molecule type" value="Genomic_DNA"/>
</dbReference>
<name>A0A7K4N572_9ARCH</name>
<dbReference type="EMBL" id="JACATG010000001">
    <property type="protein sequence ID" value="NWK13118.1"/>
    <property type="molecule type" value="Genomic_DNA"/>
</dbReference>
<keyword evidence="2 13" id="KW-0645">Protease</keyword>
<keyword evidence="7 8" id="KW-0472">Membrane</keyword>
<evidence type="ECO:0000313" key="18">
    <source>
        <dbReference type="Proteomes" id="UP000520052"/>
    </source>
</evidence>
<feature type="transmembrane region" description="Helical" evidence="8">
    <location>
        <begin position="124"/>
        <end position="143"/>
    </location>
</feature>
<reference evidence="13" key="2">
    <citation type="submission" date="2020-06" db="EMBL/GenBank/DDBJ databases">
        <authorList>
            <person name="Wang Y."/>
        </authorList>
    </citation>
    <scope>NUCLEOTIDE SEQUENCE</scope>
    <source>
        <strain evidence="16">D1a</strain>
        <strain evidence="10">L14</strain>
        <strain evidence="12">L15a</strain>
        <strain evidence="17">L19a</strain>
        <strain evidence="15">T1C4</strain>
        <strain evidence="11">T1L11</strain>
        <strain evidence="14">T1L9</strain>
        <strain evidence="13">T3L1</strain>
    </source>
</reference>
<dbReference type="GO" id="GO:0016020">
    <property type="term" value="C:membrane"/>
    <property type="evidence" value="ECO:0007669"/>
    <property type="project" value="UniProtKB-SubCell"/>
</dbReference>
<dbReference type="EMBL" id="JACATC010000002">
    <property type="protein sequence ID" value="NWJ83526.1"/>
    <property type="molecule type" value="Genomic_DNA"/>
</dbReference>
<evidence type="ECO:0000313" key="20">
    <source>
        <dbReference type="Proteomes" id="UP000547822"/>
    </source>
</evidence>
<dbReference type="EMBL" id="JACATF010000005">
    <property type="protein sequence ID" value="NWK07251.1"/>
    <property type="molecule type" value="Genomic_DNA"/>
</dbReference>
<evidence type="ECO:0000256" key="8">
    <source>
        <dbReference type="SAM" id="Phobius"/>
    </source>
</evidence>
<dbReference type="Proteomes" id="UP000549797">
    <property type="component" value="Unassembled WGS sequence"/>
</dbReference>
<organism evidence="13 18">
    <name type="scientific">Marine Group I thaumarchaeote</name>
    <dbReference type="NCBI Taxonomy" id="2511932"/>
    <lineage>
        <taxon>Archaea</taxon>
        <taxon>Nitrososphaerota</taxon>
        <taxon>Marine Group I</taxon>
    </lineage>
</organism>
<evidence type="ECO:0000313" key="21">
    <source>
        <dbReference type="Proteomes" id="UP000549797"/>
    </source>
</evidence>
<dbReference type="PANTHER" id="PTHR31412:SF0">
    <property type="entry name" value="ZINC METALLOPROTEASE EGY1, CHLOROPLASTIC-RELATED"/>
    <property type="match status" value="1"/>
</dbReference>